<feature type="domain" description="G-protein coupled receptors family 2 profile 2" evidence="8">
    <location>
        <begin position="690"/>
        <end position="975"/>
    </location>
</feature>
<feature type="transmembrane region" description="Helical" evidence="6">
    <location>
        <begin position="828"/>
        <end position="851"/>
    </location>
</feature>
<evidence type="ECO:0000313" key="11">
    <source>
        <dbReference type="Proteomes" id="UP000663860"/>
    </source>
</evidence>
<accession>A0A814MJD1</accession>
<feature type="chain" id="PRO_5036225281" description="G-protein coupled receptors family 2 profile 2 domain-containing protein" evidence="7">
    <location>
        <begin position="21"/>
        <end position="1060"/>
    </location>
</feature>
<evidence type="ECO:0000256" key="7">
    <source>
        <dbReference type="SAM" id="SignalP"/>
    </source>
</evidence>
<dbReference type="Pfam" id="PF01825">
    <property type="entry name" value="GPS"/>
    <property type="match status" value="1"/>
</dbReference>
<reference evidence="9" key="1">
    <citation type="submission" date="2021-02" db="EMBL/GenBank/DDBJ databases">
        <authorList>
            <person name="Nowell W R."/>
        </authorList>
    </citation>
    <scope>NUCLEOTIDE SEQUENCE</scope>
</reference>
<evidence type="ECO:0000256" key="6">
    <source>
        <dbReference type="SAM" id="Phobius"/>
    </source>
</evidence>
<evidence type="ECO:0000259" key="8">
    <source>
        <dbReference type="PROSITE" id="PS50261"/>
    </source>
</evidence>
<sequence>MMMMFISIIILIYHINSSFAENPTLGLQVKITPKIEELDELNVLSREDNSITVLPSRRPTESHSISRTTPTQNTYASPLPNSNCFCSYDQIINLLLCSPLLQTSTSYPLSDTNTSLINITLNDCIFSTNHLNLPMIQRKNIDQLRLYNVNHRNYLVLDGSSFSSYSINNLFIVYSYTLPITMLLISNDTFSLSSINLSLRTLYISSCYIVTLNKPFKRLFLLESISLINIYQFSWYDFQQQIVLLPKLQTIYIVDEIFSLTGDIFNAISCQDLSSQWTFTYRSLQTCSCKYISFLQTMHRLPNSYKCPNSNNAIDFMDDICQFKEKEYQIQDEPNLFCNRCLTFPCPNGTLCAEVYDSEPVCVPLSRYDYETISNRIPLTPYTQPFLFRESQQFLSSNANRTLGPTAFNSVANVLIDSNRNNLQNSQNDAQMFHQTFSEMLDRPWSPTVFSSPNTSSGVWQQLLVSLDGSIKNLNDSEPKFVFQSKPISTMSLPFLPEQHSQGTYGWKITHDNQITENITDSQSNDTNVTTRVFLKFNIKQQNMPMCNSSNTNENCTNRFSITSLKSPKLFYNTNRIPQYDVISILAPSPNQTVTFYFDQKLDLTNTSDSPINTTTTNSSISDSFYDQLDIMISEGTCMYLNMTSMVWQTDGCITDRQLSNNISVICTCEHLTMFTVFFSLTCATPSQALEVLSWIGCIISIVSLLAILVMFIVTSQCRKPKDSANGMPSSSQSSSSQELRRRIMSKPRRFSITKAMLFILCILLILMNILIFILTFIKSGRNLTCTTLAASLYYFTLTAFIWKFCFALQQSLFITNIFQPIWSDRTLFIIYFIITFSIPICPLMIMFIKYENSVFISSTCNYCWLTREFLLYGLIIPILVILCFNIMFYLYTMIHLCVRNRQQPGLRSTKSDHSRRTQNFKIGLFFAIIMGFSWIIGFLLLIPNSYVQYIGNILFCIVNTLQGFAFSIMVFCMLEKKSFRKCFCFWRYKKPTNTATKSPNVIPQESLPTSNDDNDAKNKNIYNSSIYTSSTTSDIDNTKKLPTEKEDNDQEHIYSSPTF</sequence>
<evidence type="ECO:0000256" key="1">
    <source>
        <dbReference type="ARBA" id="ARBA00004141"/>
    </source>
</evidence>
<feature type="compositionally biased region" description="Low complexity" evidence="5">
    <location>
        <begin position="1020"/>
        <end position="1036"/>
    </location>
</feature>
<feature type="transmembrane region" description="Helical" evidence="6">
    <location>
        <begin position="692"/>
        <end position="714"/>
    </location>
</feature>
<dbReference type="InterPro" id="IPR000832">
    <property type="entry name" value="GPCR_2_secretin-like"/>
</dbReference>
<protein>
    <recommendedName>
        <fullName evidence="8">G-protein coupled receptors family 2 profile 2 domain-containing protein</fullName>
    </recommendedName>
</protein>
<dbReference type="PROSITE" id="PS50261">
    <property type="entry name" value="G_PROTEIN_RECEP_F2_4"/>
    <property type="match status" value="1"/>
</dbReference>
<feature type="region of interest" description="Disordered" evidence="5">
    <location>
        <begin position="53"/>
        <end position="74"/>
    </location>
</feature>
<keyword evidence="2 6" id="KW-0812">Transmembrane</keyword>
<evidence type="ECO:0000256" key="2">
    <source>
        <dbReference type="ARBA" id="ARBA00022692"/>
    </source>
</evidence>
<feature type="signal peptide" evidence="7">
    <location>
        <begin position="1"/>
        <end position="20"/>
    </location>
</feature>
<dbReference type="GO" id="GO:0016020">
    <property type="term" value="C:membrane"/>
    <property type="evidence" value="ECO:0007669"/>
    <property type="project" value="UniProtKB-SubCell"/>
</dbReference>
<dbReference type="Proteomes" id="UP000663860">
    <property type="component" value="Unassembled WGS sequence"/>
</dbReference>
<feature type="transmembrane region" description="Helical" evidence="6">
    <location>
        <begin position="756"/>
        <end position="778"/>
    </location>
</feature>
<proteinExistence type="predicted"/>
<feature type="region of interest" description="Disordered" evidence="5">
    <location>
        <begin position="998"/>
        <end position="1060"/>
    </location>
</feature>
<feature type="transmembrane region" description="Helical" evidence="6">
    <location>
        <begin position="871"/>
        <end position="899"/>
    </location>
</feature>
<keyword evidence="3 6" id="KW-1133">Transmembrane helix</keyword>
<dbReference type="GO" id="GO:0004930">
    <property type="term" value="F:G protein-coupled receptor activity"/>
    <property type="evidence" value="ECO:0007669"/>
    <property type="project" value="InterPro"/>
</dbReference>
<dbReference type="PANTHER" id="PTHR45692">
    <property type="entry name" value="G_PROTEIN_RECEP_F2_4 DOMAIN-CONTAINING PROTEIN"/>
    <property type="match status" value="1"/>
</dbReference>
<keyword evidence="4 6" id="KW-0472">Membrane</keyword>
<dbReference type="InterPro" id="IPR000203">
    <property type="entry name" value="GPS"/>
</dbReference>
<evidence type="ECO:0000313" key="9">
    <source>
        <dbReference type="EMBL" id="CAF1080588.1"/>
    </source>
</evidence>
<feature type="compositionally biased region" description="Basic and acidic residues" evidence="5">
    <location>
        <begin position="1037"/>
        <end position="1046"/>
    </location>
</feature>
<feature type="compositionally biased region" description="Polar residues" evidence="5">
    <location>
        <begin position="998"/>
        <end position="1012"/>
    </location>
</feature>
<comment type="caution">
    <text evidence="9">The sequence shown here is derived from an EMBL/GenBank/DDBJ whole genome shotgun (WGS) entry which is preliminary data.</text>
</comment>
<dbReference type="Pfam" id="PF00002">
    <property type="entry name" value="7tm_2"/>
    <property type="match status" value="1"/>
</dbReference>
<dbReference type="InterPro" id="IPR017981">
    <property type="entry name" value="GPCR_2-like_7TM"/>
</dbReference>
<dbReference type="Proteomes" id="UP000663868">
    <property type="component" value="Unassembled WGS sequence"/>
</dbReference>
<feature type="compositionally biased region" description="Polar residues" evidence="5">
    <location>
        <begin position="62"/>
        <end position="74"/>
    </location>
</feature>
<dbReference type="Gene3D" id="1.20.1070.10">
    <property type="entry name" value="Rhodopsin 7-helix transmembrane proteins"/>
    <property type="match status" value="1"/>
</dbReference>
<evidence type="ECO:0000313" key="10">
    <source>
        <dbReference type="EMBL" id="CAF4033182.1"/>
    </source>
</evidence>
<feature type="transmembrane region" description="Helical" evidence="6">
    <location>
        <begin position="950"/>
        <end position="972"/>
    </location>
</feature>
<evidence type="ECO:0000256" key="5">
    <source>
        <dbReference type="SAM" id="MobiDB-lite"/>
    </source>
</evidence>
<feature type="transmembrane region" description="Helical" evidence="6">
    <location>
        <begin position="793"/>
        <end position="816"/>
    </location>
</feature>
<comment type="subcellular location">
    <subcellularLocation>
        <location evidence="1">Membrane</location>
        <topology evidence="1">Multi-pass membrane protein</topology>
    </subcellularLocation>
</comment>
<dbReference type="EMBL" id="CAJOBB010003305">
    <property type="protein sequence ID" value="CAF4033182.1"/>
    <property type="molecule type" value="Genomic_DNA"/>
</dbReference>
<dbReference type="AlphaFoldDB" id="A0A814MJD1"/>
<gene>
    <name evidence="9" type="ORF">IZO911_LOCUS21938</name>
    <name evidence="10" type="ORF">KXQ929_LOCUS30421</name>
</gene>
<organism evidence="9 11">
    <name type="scientific">Adineta steineri</name>
    <dbReference type="NCBI Taxonomy" id="433720"/>
    <lineage>
        <taxon>Eukaryota</taxon>
        <taxon>Metazoa</taxon>
        <taxon>Spiralia</taxon>
        <taxon>Gnathifera</taxon>
        <taxon>Rotifera</taxon>
        <taxon>Eurotatoria</taxon>
        <taxon>Bdelloidea</taxon>
        <taxon>Adinetida</taxon>
        <taxon>Adinetidae</taxon>
        <taxon>Adineta</taxon>
    </lineage>
</organism>
<keyword evidence="7" id="KW-0732">Signal</keyword>
<dbReference type="PANTHER" id="PTHR45692:SF1">
    <property type="entry name" value="G-PROTEIN COUPLED RECEPTORS FAMILY 2 PROFILE 2 DOMAIN-CONTAINING PROTEIN"/>
    <property type="match status" value="1"/>
</dbReference>
<dbReference type="EMBL" id="CAJNOE010000240">
    <property type="protein sequence ID" value="CAF1080588.1"/>
    <property type="molecule type" value="Genomic_DNA"/>
</dbReference>
<feature type="transmembrane region" description="Helical" evidence="6">
    <location>
        <begin position="920"/>
        <end position="944"/>
    </location>
</feature>
<feature type="region of interest" description="Disordered" evidence="5">
    <location>
        <begin position="720"/>
        <end position="740"/>
    </location>
</feature>
<evidence type="ECO:0000256" key="3">
    <source>
        <dbReference type="ARBA" id="ARBA00022989"/>
    </source>
</evidence>
<dbReference type="GO" id="GO:0007166">
    <property type="term" value="P:cell surface receptor signaling pathway"/>
    <property type="evidence" value="ECO:0007669"/>
    <property type="project" value="InterPro"/>
</dbReference>
<evidence type="ECO:0000256" key="4">
    <source>
        <dbReference type="ARBA" id="ARBA00023136"/>
    </source>
</evidence>
<name>A0A814MJD1_9BILA</name>